<dbReference type="InterPro" id="IPR011032">
    <property type="entry name" value="GroES-like_sf"/>
</dbReference>
<gene>
    <name evidence="2" type="ORF">OE88DRAFT_1762661</name>
</gene>
<dbReference type="SUPFAM" id="SSF51735">
    <property type="entry name" value="NAD(P)-binding Rossmann-fold domains"/>
    <property type="match status" value="1"/>
</dbReference>
<accession>A0A5C3MT35</accession>
<dbReference type="GO" id="GO:0016491">
    <property type="term" value="F:oxidoreductase activity"/>
    <property type="evidence" value="ECO:0007669"/>
    <property type="project" value="InterPro"/>
</dbReference>
<dbReference type="InterPro" id="IPR013149">
    <property type="entry name" value="ADH-like_C"/>
</dbReference>
<sequence>MASNLPSKTRAYRFPKTDGIESIVLKEESIPQLKANEVLVKIHAVSLNYRDLFTATGQYPGAIKPNTVPASDMSGSIIALGEDVKGWQIGRRVCANFCLDHIYGDITVELIKTALGAELDGVLTEYRTFPAHSLVKIPANLSHIEASTLPCAAVTAYNALFGPRPVQAGETVLCIGTGGVSVFAAQIAIASGAEVIITSSSDEKLDVAKKLGVKHLINYKKHPEWEKEVLKITNGRGVDHVIEVGGPGTFDKSIASVRLQGNIHIIGFVSSAGEKSNIPMKVFQKPMTVRRMMVGPRSSFEDMNRLIEVNDVKPAVSKVFPFEQAMEAFLFLQAQKHVGKVVIQVAED</sequence>
<dbReference type="AlphaFoldDB" id="A0A5C3MT35"/>
<reference evidence="2 3" key="1">
    <citation type="journal article" date="2019" name="Nat. Ecol. Evol.">
        <title>Megaphylogeny resolves global patterns of mushroom evolution.</title>
        <authorList>
            <person name="Varga T."/>
            <person name="Krizsan K."/>
            <person name="Foldi C."/>
            <person name="Dima B."/>
            <person name="Sanchez-Garcia M."/>
            <person name="Sanchez-Ramirez S."/>
            <person name="Szollosi G.J."/>
            <person name="Szarkandi J.G."/>
            <person name="Papp V."/>
            <person name="Albert L."/>
            <person name="Andreopoulos W."/>
            <person name="Angelini C."/>
            <person name="Antonin V."/>
            <person name="Barry K.W."/>
            <person name="Bougher N.L."/>
            <person name="Buchanan P."/>
            <person name="Buyck B."/>
            <person name="Bense V."/>
            <person name="Catcheside P."/>
            <person name="Chovatia M."/>
            <person name="Cooper J."/>
            <person name="Damon W."/>
            <person name="Desjardin D."/>
            <person name="Finy P."/>
            <person name="Geml J."/>
            <person name="Haridas S."/>
            <person name="Hughes K."/>
            <person name="Justo A."/>
            <person name="Karasinski D."/>
            <person name="Kautmanova I."/>
            <person name="Kiss B."/>
            <person name="Kocsube S."/>
            <person name="Kotiranta H."/>
            <person name="LaButti K.M."/>
            <person name="Lechner B.E."/>
            <person name="Liimatainen K."/>
            <person name="Lipzen A."/>
            <person name="Lukacs Z."/>
            <person name="Mihaltcheva S."/>
            <person name="Morgado L.N."/>
            <person name="Niskanen T."/>
            <person name="Noordeloos M.E."/>
            <person name="Ohm R.A."/>
            <person name="Ortiz-Santana B."/>
            <person name="Ovrebo C."/>
            <person name="Racz N."/>
            <person name="Riley R."/>
            <person name="Savchenko A."/>
            <person name="Shiryaev A."/>
            <person name="Soop K."/>
            <person name="Spirin V."/>
            <person name="Szebenyi C."/>
            <person name="Tomsovsky M."/>
            <person name="Tulloss R.E."/>
            <person name="Uehling J."/>
            <person name="Grigoriev I.V."/>
            <person name="Vagvolgyi C."/>
            <person name="Papp T."/>
            <person name="Martin F.M."/>
            <person name="Miettinen O."/>
            <person name="Hibbett D.S."/>
            <person name="Nagy L.G."/>
        </authorList>
    </citation>
    <scope>NUCLEOTIDE SEQUENCE [LARGE SCALE GENOMIC DNA]</scope>
    <source>
        <strain evidence="2 3">OMC1185</strain>
    </source>
</reference>
<evidence type="ECO:0000259" key="1">
    <source>
        <dbReference type="SMART" id="SM00829"/>
    </source>
</evidence>
<organism evidence="2 3">
    <name type="scientific">Heliocybe sulcata</name>
    <dbReference type="NCBI Taxonomy" id="5364"/>
    <lineage>
        <taxon>Eukaryota</taxon>
        <taxon>Fungi</taxon>
        <taxon>Dikarya</taxon>
        <taxon>Basidiomycota</taxon>
        <taxon>Agaricomycotina</taxon>
        <taxon>Agaricomycetes</taxon>
        <taxon>Gloeophyllales</taxon>
        <taxon>Gloeophyllaceae</taxon>
        <taxon>Heliocybe</taxon>
    </lineage>
</organism>
<dbReference type="OrthoDB" id="9930022at2759"/>
<dbReference type="STRING" id="5364.A0A5C3MT35"/>
<feature type="domain" description="Enoyl reductase (ER)" evidence="1">
    <location>
        <begin position="19"/>
        <end position="343"/>
    </location>
</feature>
<dbReference type="Proteomes" id="UP000305948">
    <property type="component" value="Unassembled WGS sequence"/>
</dbReference>
<dbReference type="PANTHER" id="PTHR45033">
    <property type="match status" value="1"/>
</dbReference>
<dbReference type="InterPro" id="IPR020843">
    <property type="entry name" value="ER"/>
</dbReference>
<keyword evidence="3" id="KW-1185">Reference proteome</keyword>
<protein>
    <submittedName>
        <fullName evidence="2">NAD-P-binding protein</fullName>
    </submittedName>
</protein>
<dbReference type="Gene3D" id="3.90.180.10">
    <property type="entry name" value="Medium-chain alcohol dehydrogenases, catalytic domain"/>
    <property type="match status" value="1"/>
</dbReference>
<dbReference type="Gene3D" id="3.40.50.720">
    <property type="entry name" value="NAD(P)-binding Rossmann-like Domain"/>
    <property type="match status" value="1"/>
</dbReference>
<evidence type="ECO:0000313" key="3">
    <source>
        <dbReference type="Proteomes" id="UP000305948"/>
    </source>
</evidence>
<dbReference type="EMBL" id="ML213520">
    <property type="protein sequence ID" value="TFK48230.1"/>
    <property type="molecule type" value="Genomic_DNA"/>
</dbReference>
<evidence type="ECO:0000313" key="2">
    <source>
        <dbReference type="EMBL" id="TFK48230.1"/>
    </source>
</evidence>
<dbReference type="InterPro" id="IPR036291">
    <property type="entry name" value="NAD(P)-bd_dom_sf"/>
</dbReference>
<dbReference type="Pfam" id="PF00107">
    <property type="entry name" value="ADH_zinc_N"/>
    <property type="match status" value="1"/>
</dbReference>
<dbReference type="InterPro" id="IPR052711">
    <property type="entry name" value="Zinc_ADH-like"/>
</dbReference>
<dbReference type="SMART" id="SM00829">
    <property type="entry name" value="PKS_ER"/>
    <property type="match status" value="1"/>
</dbReference>
<dbReference type="CDD" id="cd08276">
    <property type="entry name" value="MDR7"/>
    <property type="match status" value="1"/>
</dbReference>
<name>A0A5C3MT35_9AGAM</name>
<dbReference type="InterPro" id="IPR013154">
    <property type="entry name" value="ADH-like_N"/>
</dbReference>
<dbReference type="Pfam" id="PF08240">
    <property type="entry name" value="ADH_N"/>
    <property type="match status" value="1"/>
</dbReference>
<dbReference type="PANTHER" id="PTHR45033:SF2">
    <property type="entry name" value="ZINC-TYPE ALCOHOL DEHYDROGENASE-LIKE PROTEIN C1773.06C"/>
    <property type="match status" value="1"/>
</dbReference>
<dbReference type="SUPFAM" id="SSF50129">
    <property type="entry name" value="GroES-like"/>
    <property type="match status" value="1"/>
</dbReference>
<proteinExistence type="predicted"/>